<dbReference type="AlphaFoldDB" id="A0A497XRG2"/>
<evidence type="ECO:0000313" key="4">
    <source>
        <dbReference type="EMBL" id="TFB30319.1"/>
    </source>
</evidence>
<dbReference type="PANTHER" id="PTHR46825:SF12">
    <property type="entry name" value="PENICILLIN-BINDING PROTEIN 4"/>
    <property type="match status" value="1"/>
</dbReference>
<keyword evidence="1" id="KW-0732">Signal</keyword>
<evidence type="ECO:0000313" key="3">
    <source>
        <dbReference type="EMBL" id="RLJ69302.1"/>
    </source>
</evidence>
<organism evidence="3 5">
    <name type="scientific">Pedobacter alluvionis</name>
    <dbReference type="NCBI Taxonomy" id="475253"/>
    <lineage>
        <taxon>Bacteria</taxon>
        <taxon>Pseudomonadati</taxon>
        <taxon>Bacteroidota</taxon>
        <taxon>Sphingobacteriia</taxon>
        <taxon>Sphingobacteriales</taxon>
        <taxon>Sphingobacteriaceae</taxon>
        <taxon>Pedobacter</taxon>
    </lineage>
</organism>
<dbReference type="EMBL" id="RCCK01000017">
    <property type="protein sequence ID" value="RLJ69302.1"/>
    <property type="molecule type" value="Genomic_DNA"/>
</dbReference>
<accession>A0A497XRG2</accession>
<dbReference type="SUPFAM" id="SSF56601">
    <property type="entry name" value="beta-lactamase/transpeptidase-like"/>
    <property type="match status" value="1"/>
</dbReference>
<feature type="chain" id="PRO_5044605377" evidence="1">
    <location>
        <begin position="24"/>
        <end position="490"/>
    </location>
</feature>
<evidence type="ECO:0000256" key="1">
    <source>
        <dbReference type="SAM" id="SignalP"/>
    </source>
</evidence>
<dbReference type="PROSITE" id="PS51257">
    <property type="entry name" value="PROKAR_LIPOPROTEIN"/>
    <property type="match status" value="1"/>
</dbReference>
<dbReference type="Gene3D" id="3.40.710.10">
    <property type="entry name" value="DD-peptidase/beta-lactamase superfamily"/>
    <property type="match status" value="1"/>
</dbReference>
<evidence type="ECO:0000313" key="5">
    <source>
        <dbReference type="Proteomes" id="UP000273898"/>
    </source>
</evidence>
<dbReference type="InterPro" id="IPR012338">
    <property type="entry name" value="Beta-lactam/transpept-like"/>
</dbReference>
<feature type="domain" description="Beta-lactamase-related" evidence="2">
    <location>
        <begin position="63"/>
        <end position="374"/>
    </location>
</feature>
<sequence length="490" mass="55639">MNLKLSKAFFLLTLFMFSCVVLKSQTKKKYSKEVENKITQVENHLASWVEIENTPKWNLNERMIFYKIEGLSIAVIKDYKLEWAKGYGWADSAESRHVTPATLFQAASISKSLNGIGMLKLAQDKNIDVNRDINSYLHSWKFPYDSISKGKKITTLNLLSHTGGINVSGFDGYQKIDSIPNIIQILNGIKPANSDAVKSVFEPDLKYKYSGGGTVISQLIIEDVLGKKYADYMESNILRPIGMQNSFYTNTTLKSKFKLLATGYNGNKEVMMKYHIYPEQAAAGLWTSPTELSKYVIEIQKSLLGKSNKLLSPEMTKLMLTPYLDNSAALGVFIEDKEGTKYFRHGGVNEGFTSLYYGSLEDGNGAVAMCNSTDKTILYEIINSIATVYKWKNFYKPELKKVVKINSSELKKYTGKYTSNDREYIISQVNGDLFLELSGQRWQLYFTSKTDFFVYQAPEIINQFVFSNDKIQGFRIKLNGDKNIVLKKTE</sequence>
<gene>
    <name evidence="3" type="ORF">BCL90_5222</name>
    <name evidence="4" type="ORF">E3V97_19320</name>
</gene>
<evidence type="ECO:0000259" key="2">
    <source>
        <dbReference type="Pfam" id="PF00144"/>
    </source>
</evidence>
<evidence type="ECO:0000313" key="6">
    <source>
        <dbReference type="Proteomes" id="UP000297429"/>
    </source>
</evidence>
<protein>
    <submittedName>
        <fullName evidence="3">CubicO group peptidase (Beta-lactamase class C family)</fullName>
    </submittedName>
    <submittedName>
        <fullName evidence="4">Serine hydrolase</fullName>
    </submittedName>
</protein>
<dbReference type="InterPro" id="IPR001466">
    <property type="entry name" value="Beta-lactam-related"/>
</dbReference>
<comment type="caution">
    <text evidence="3">The sequence shown here is derived from an EMBL/GenBank/DDBJ whole genome shotgun (WGS) entry which is preliminary data.</text>
</comment>
<dbReference type="Proteomes" id="UP000273898">
    <property type="component" value="Unassembled WGS sequence"/>
</dbReference>
<dbReference type="EMBL" id="SOPX01000003">
    <property type="protein sequence ID" value="TFB30319.1"/>
    <property type="molecule type" value="Genomic_DNA"/>
</dbReference>
<dbReference type="OrthoDB" id="9797709at2"/>
<dbReference type="PANTHER" id="PTHR46825">
    <property type="entry name" value="D-ALANYL-D-ALANINE-CARBOXYPEPTIDASE/ENDOPEPTIDASE AMPH"/>
    <property type="match status" value="1"/>
</dbReference>
<dbReference type="InterPro" id="IPR050491">
    <property type="entry name" value="AmpC-like"/>
</dbReference>
<feature type="signal peptide" evidence="1">
    <location>
        <begin position="1"/>
        <end position="23"/>
    </location>
</feature>
<keyword evidence="6" id="KW-1185">Reference proteome</keyword>
<proteinExistence type="predicted"/>
<dbReference type="Proteomes" id="UP000297429">
    <property type="component" value="Unassembled WGS sequence"/>
</dbReference>
<name>A0A497XRG2_9SPHI</name>
<keyword evidence="4" id="KW-0378">Hydrolase</keyword>
<reference evidence="4 6" key="2">
    <citation type="submission" date="2019-03" db="EMBL/GenBank/DDBJ databases">
        <authorList>
            <person name="He R.-H."/>
        </authorList>
    </citation>
    <scope>NUCLEOTIDE SEQUENCE [LARGE SCALE GENOMIC DNA]</scope>
    <source>
        <strain evidence="4 6">DSM 19624</strain>
    </source>
</reference>
<dbReference type="Pfam" id="PF00144">
    <property type="entry name" value="Beta-lactamase"/>
    <property type="match status" value="1"/>
</dbReference>
<reference evidence="3 5" key="1">
    <citation type="submission" date="2018-10" db="EMBL/GenBank/DDBJ databases">
        <title>Genomic Encyclopedia of Archaeal and Bacterial Type Strains, Phase II (KMG-II): from individual species to whole genera.</title>
        <authorList>
            <person name="Goeker M."/>
        </authorList>
    </citation>
    <scope>NUCLEOTIDE SEQUENCE [LARGE SCALE GENOMIC DNA]</scope>
    <source>
        <strain evidence="3 5">DSM 19624</strain>
    </source>
</reference>
<dbReference type="GO" id="GO:0016787">
    <property type="term" value="F:hydrolase activity"/>
    <property type="evidence" value="ECO:0007669"/>
    <property type="project" value="UniProtKB-KW"/>
</dbReference>